<name>A0A2P5GV99_9ENTR</name>
<evidence type="ECO:0000313" key="2">
    <source>
        <dbReference type="EMBL" id="POP42287.1"/>
    </source>
</evidence>
<accession>A0A2P5GV99</accession>
<comment type="caution">
    <text evidence="3">The sequence shown here is derived from an EMBL/GenBank/DDBJ whole genome shotgun (WGS) entry which is preliminary data.</text>
</comment>
<dbReference type="Proteomes" id="UP000247005">
    <property type="component" value="Unassembled WGS sequence"/>
</dbReference>
<sequence length="269" mass="29878">MVEKYILMVLLLRPTLSSATTDAGIPATAFRRATLQETTWLNQQANSHSLHCADIYVASEIHSLMNYSLAPVVMTFSSRPLFPQGRMICQLTTSRNVPGSLDLLAKEEGSVGNTRYTLTHTGVNADGYIGNRDEGWHFACETRESVNDNEADFHGCFINDENFYIQKVPELTALEVPEGYLISVGKMRFNPIAQLRIGNSQFITAADFPFIYGDNAAQAIAKLENNTRVSWSWGELTSSRVRTSTLSAQSVTLARPAVEVLDRAWDGYQ</sequence>
<proteinExistence type="predicted"/>
<dbReference type="AlphaFoldDB" id="A0A2P5GV99"/>
<organism evidence="3 5">
    <name type="scientific">Superficieibacter electus</name>
    <dbReference type="NCBI Taxonomy" id="2022662"/>
    <lineage>
        <taxon>Bacteria</taxon>
        <taxon>Pseudomonadati</taxon>
        <taxon>Pseudomonadota</taxon>
        <taxon>Gammaproteobacteria</taxon>
        <taxon>Enterobacterales</taxon>
        <taxon>Enterobacteriaceae</taxon>
        <taxon>Superficieibacter</taxon>
    </lineage>
</organism>
<evidence type="ECO:0000313" key="4">
    <source>
        <dbReference type="Proteomes" id="UP000237073"/>
    </source>
</evidence>
<feature type="signal peptide" evidence="1">
    <location>
        <begin position="1"/>
        <end position="19"/>
    </location>
</feature>
<dbReference type="EMBL" id="PQGD01000002">
    <property type="protein sequence ID" value="POP50476.1"/>
    <property type="molecule type" value="Genomic_DNA"/>
</dbReference>
<gene>
    <name evidence="3" type="ORF">CHU32_03355</name>
    <name evidence="2" type="ORF">CHU33_19640</name>
</gene>
<dbReference type="OrthoDB" id="9901005at2"/>
<evidence type="ECO:0000313" key="5">
    <source>
        <dbReference type="Proteomes" id="UP000247005"/>
    </source>
</evidence>
<keyword evidence="1" id="KW-0732">Signal</keyword>
<dbReference type="EMBL" id="PQGE01000020">
    <property type="protein sequence ID" value="POP42287.1"/>
    <property type="molecule type" value="Genomic_DNA"/>
</dbReference>
<evidence type="ECO:0000313" key="3">
    <source>
        <dbReference type="EMBL" id="POP50476.1"/>
    </source>
</evidence>
<dbReference type="RefSeq" id="WP_103677757.1">
    <property type="nucleotide sequence ID" value="NZ_PQGD01000002.1"/>
</dbReference>
<keyword evidence="4" id="KW-1185">Reference proteome</keyword>
<protein>
    <submittedName>
        <fullName evidence="3">Uncharacterized protein</fullName>
    </submittedName>
</protein>
<evidence type="ECO:0000256" key="1">
    <source>
        <dbReference type="SAM" id="SignalP"/>
    </source>
</evidence>
<feature type="chain" id="PRO_5015200118" evidence="1">
    <location>
        <begin position="20"/>
        <end position="269"/>
    </location>
</feature>
<reference evidence="4 5" key="1">
    <citation type="submission" date="2018-01" db="EMBL/GenBank/DDBJ databases">
        <title>Superficieibacter electus gen. nov., sp. nov., an extended-spectrum beta-lactamase possessing member of the Enterobacteriaceae family, isolated from intensive care unit surfaces.</title>
        <authorList>
            <person name="Potter R.F."/>
            <person name="D'Souza A.W."/>
        </authorList>
    </citation>
    <scope>NUCLEOTIDE SEQUENCE [LARGE SCALE GENOMIC DNA]</scope>
    <source>
        <strain evidence="3 5">BP-1</strain>
        <strain evidence="2 4">BP-2</strain>
    </source>
</reference>
<dbReference type="Proteomes" id="UP000237073">
    <property type="component" value="Unassembled WGS sequence"/>
</dbReference>